<organism evidence="2 3">
    <name type="scientific">Melanomma pulvis-pyrius CBS 109.77</name>
    <dbReference type="NCBI Taxonomy" id="1314802"/>
    <lineage>
        <taxon>Eukaryota</taxon>
        <taxon>Fungi</taxon>
        <taxon>Dikarya</taxon>
        <taxon>Ascomycota</taxon>
        <taxon>Pezizomycotina</taxon>
        <taxon>Dothideomycetes</taxon>
        <taxon>Pleosporomycetidae</taxon>
        <taxon>Pleosporales</taxon>
        <taxon>Melanommataceae</taxon>
        <taxon>Melanomma</taxon>
    </lineage>
</organism>
<dbReference type="SUPFAM" id="SSF50939">
    <property type="entry name" value="Sialidases"/>
    <property type="match status" value="1"/>
</dbReference>
<dbReference type="PANTHER" id="PTHR38792">
    <property type="entry name" value="BNR/ASP-BOX REPEAT DOMAIN PROTEIN (AFU_ORTHOLOGUE AFUA_7G06430)-RELATED"/>
    <property type="match status" value="1"/>
</dbReference>
<evidence type="ECO:0000313" key="3">
    <source>
        <dbReference type="Proteomes" id="UP000799757"/>
    </source>
</evidence>
<name>A0A6A6WZH2_9PLEO</name>
<dbReference type="OrthoDB" id="2739686at2759"/>
<protein>
    <submittedName>
        <fullName evidence="2">Glycoside hydrolase family 93 protein</fullName>
    </submittedName>
</protein>
<accession>A0A6A6WZH2</accession>
<dbReference type="EMBL" id="MU002133">
    <property type="protein sequence ID" value="KAF2789489.1"/>
    <property type="molecule type" value="Genomic_DNA"/>
</dbReference>
<evidence type="ECO:0000313" key="2">
    <source>
        <dbReference type="EMBL" id="KAF2789489.1"/>
    </source>
</evidence>
<dbReference type="CDD" id="cd15482">
    <property type="entry name" value="Sialidase_non-viral"/>
    <property type="match status" value="1"/>
</dbReference>
<reference evidence="2" key="1">
    <citation type="journal article" date="2020" name="Stud. Mycol.">
        <title>101 Dothideomycetes genomes: a test case for predicting lifestyles and emergence of pathogens.</title>
        <authorList>
            <person name="Haridas S."/>
            <person name="Albert R."/>
            <person name="Binder M."/>
            <person name="Bloem J."/>
            <person name="Labutti K."/>
            <person name="Salamov A."/>
            <person name="Andreopoulos B."/>
            <person name="Baker S."/>
            <person name="Barry K."/>
            <person name="Bills G."/>
            <person name="Bluhm B."/>
            <person name="Cannon C."/>
            <person name="Castanera R."/>
            <person name="Culley D."/>
            <person name="Daum C."/>
            <person name="Ezra D."/>
            <person name="Gonzalez J."/>
            <person name="Henrissat B."/>
            <person name="Kuo A."/>
            <person name="Liang C."/>
            <person name="Lipzen A."/>
            <person name="Lutzoni F."/>
            <person name="Magnuson J."/>
            <person name="Mondo S."/>
            <person name="Nolan M."/>
            <person name="Ohm R."/>
            <person name="Pangilinan J."/>
            <person name="Park H.-J."/>
            <person name="Ramirez L."/>
            <person name="Alfaro M."/>
            <person name="Sun H."/>
            <person name="Tritt A."/>
            <person name="Yoshinaga Y."/>
            <person name="Zwiers L.-H."/>
            <person name="Turgeon B."/>
            <person name="Goodwin S."/>
            <person name="Spatafora J."/>
            <person name="Crous P."/>
            <person name="Grigoriev I."/>
        </authorList>
    </citation>
    <scope>NUCLEOTIDE SEQUENCE</scope>
    <source>
        <strain evidence="2">CBS 109.77</strain>
    </source>
</reference>
<dbReference type="GO" id="GO:0016787">
    <property type="term" value="F:hydrolase activity"/>
    <property type="evidence" value="ECO:0007669"/>
    <property type="project" value="UniProtKB-KW"/>
</dbReference>
<gene>
    <name evidence="2" type="ORF">K505DRAFT_341218</name>
</gene>
<dbReference type="AlphaFoldDB" id="A0A6A6WZH2"/>
<keyword evidence="2" id="KW-0378">Hydrolase</keyword>
<evidence type="ECO:0000256" key="1">
    <source>
        <dbReference type="SAM" id="MobiDB-lite"/>
    </source>
</evidence>
<dbReference type="PANTHER" id="PTHR38792:SF3">
    <property type="entry name" value="BNR_ASP-BOX REPEAT DOMAIN PROTEIN (AFU_ORTHOLOGUE AFUA_7G06430)-RELATED"/>
    <property type="match status" value="1"/>
</dbReference>
<keyword evidence="3" id="KW-1185">Reference proteome</keyword>
<dbReference type="Proteomes" id="UP000799757">
    <property type="component" value="Unassembled WGS sequence"/>
</dbReference>
<proteinExistence type="predicted"/>
<feature type="region of interest" description="Disordered" evidence="1">
    <location>
        <begin position="1"/>
        <end position="24"/>
    </location>
</feature>
<dbReference type="Gene3D" id="2.120.10.10">
    <property type="match status" value="2"/>
</dbReference>
<dbReference type="InterPro" id="IPR036278">
    <property type="entry name" value="Sialidase_sf"/>
</dbReference>
<sequence>MSPSVPSGEYPRSTNKQGDGSMIGGFALTTPENDLVLKTVKSIDGGNSWQALGEFRGPRATHDINNPFPFILKDGRVLYAYRNHDRKEDGTYTWFRISISYSDDGGVNFKYLTTVDERAPSGINDLWEPFIRTDGGKTWSGPKTISGAAIEARDGMLGIAPVDNNGALIAVFETTDGGRFVVDSVTSPDDGATWGNHQRVYTPTGGPKKGAGAPQVWNVWGTLVVSFMTDEDRDSTTGYANCATKIMTSTDGGNTWGNKFIVFDDQANWSGMALLDPSHLLVMAGINGRGATSQKVQLELTERIYG</sequence>